<comment type="caution">
    <text evidence="1">The sequence shown here is derived from an EMBL/GenBank/DDBJ whole genome shotgun (WGS) entry which is preliminary data.</text>
</comment>
<gene>
    <name evidence="1" type="ORF">ACE1YR_17355</name>
</gene>
<evidence type="ECO:0000313" key="2">
    <source>
        <dbReference type="Proteomes" id="UP001577047"/>
    </source>
</evidence>
<sequence length="146" mass="15865">MSALKLKDTRGTIKVTASLHNGDVWGQNEGAGLFGNEITRLLCNGVHDEVIDVRITLTTLTGMTVELAIPNVEHGRASFKVLHIDQPTPQWPAMTCEPAMPPRQLTVRSNPAVHATVCCDPLSLASPTCGRTLHKGWRILAKVLTH</sequence>
<dbReference type="Proteomes" id="UP001577047">
    <property type="component" value="Unassembled WGS sequence"/>
</dbReference>
<evidence type="ECO:0000313" key="1">
    <source>
        <dbReference type="EMBL" id="MFB3802176.1"/>
    </source>
</evidence>
<proteinExistence type="predicted"/>
<organism evidence="1 2">
    <name type="scientific">Pseudomonas boreofloridensis</name>
    <dbReference type="NCBI Taxonomy" id="3064348"/>
    <lineage>
        <taxon>Bacteria</taxon>
        <taxon>Pseudomonadati</taxon>
        <taxon>Pseudomonadota</taxon>
        <taxon>Gammaproteobacteria</taxon>
        <taxon>Pseudomonadales</taxon>
        <taxon>Pseudomonadaceae</taxon>
        <taxon>Pseudomonas</taxon>
    </lineage>
</organism>
<dbReference type="EMBL" id="JBHFXX010000017">
    <property type="protein sequence ID" value="MFB3802176.1"/>
    <property type="molecule type" value="Genomic_DNA"/>
</dbReference>
<keyword evidence="2" id="KW-1185">Reference proteome</keyword>
<protein>
    <submittedName>
        <fullName evidence="1">Uncharacterized protein</fullName>
    </submittedName>
</protein>
<reference evidence="1 2" key="1">
    <citation type="submission" date="2024-09" db="EMBL/GenBank/DDBJ databases">
        <authorList>
            <person name="Fullem K."/>
        </authorList>
    </citation>
    <scope>NUCLEOTIDE SEQUENCE [LARGE SCALE GENOMIC DNA]</scope>
    <source>
        <strain evidence="2">K1(2024)</strain>
    </source>
</reference>
<name>A0ABV4ZC09_9PSED</name>
<accession>A0ABV4ZC09</accession>
<dbReference type="RefSeq" id="WP_304485114.1">
    <property type="nucleotide sequence ID" value="NZ_JAUQOQ010000019.1"/>
</dbReference>